<organism evidence="2 3">
    <name type="scientific">Vibrio ishigakensis</name>
    <dbReference type="NCBI Taxonomy" id="1481914"/>
    <lineage>
        <taxon>Bacteria</taxon>
        <taxon>Pseudomonadati</taxon>
        <taxon>Pseudomonadota</taxon>
        <taxon>Gammaproteobacteria</taxon>
        <taxon>Vibrionales</taxon>
        <taxon>Vibrionaceae</taxon>
        <taxon>Vibrio</taxon>
    </lineage>
</organism>
<evidence type="ECO:0008006" key="4">
    <source>
        <dbReference type="Google" id="ProtNLM"/>
    </source>
</evidence>
<dbReference type="Proteomes" id="UP000031671">
    <property type="component" value="Unassembled WGS sequence"/>
</dbReference>
<name>A0A0B8P1Y2_9VIBR</name>
<dbReference type="InterPro" id="IPR018642">
    <property type="entry name" value="DUF2066"/>
</dbReference>
<feature type="compositionally biased region" description="Acidic residues" evidence="1">
    <location>
        <begin position="371"/>
        <end position="383"/>
    </location>
</feature>
<sequence length="383" mass="41903">MAVALTSFSSFAATKVNLFDVEAVVYEQQADAKYSGEELARRSGMREVIVKATGNSASLDNPVVKKAISQSSRFLSTISPSEQGGQPTLKMSFNPRQIQALLQQAELPYWPEERAKVLVWVVEDNGYDRTISWEQSGRTSVANLNSVARQKGLPIVVPVGDIDDVTSIKATELWGNFTEQISASSQRYDADAVVVVRIERNGNQQNLRWTLYDDKPQYIADPSLATVTGQESGTNQQVTEAFVAELGRYYADKSAAKGSGEVASSITVNFGGIESAKDFFTVEKMLQGLPSVASVELEKVTGSSVDYRINLLTDQADFQRELLRSNKVTEATPAIPTTLPEPAPEAVIPAETAPDAIAPEAPQPEQMPEPVPEEEQELYFEWS</sequence>
<protein>
    <recommendedName>
        <fullName evidence="4">DUF2066 domain-containing protein</fullName>
    </recommendedName>
</protein>
<proteinExistence type="predicted"/>
<accession>A0A0B8P1Y2</accession>
<evidence type="ECO:0000313" key="2">
    <source>
        <dbReference type="EMBL" id="GAM57328.1"/>
    </source>
</evidence>
<feature type="compositionally biased region" description="Low complexity" evidence="1">
    <location>
        <begin position="344"/>
        <end position="360"/>
    </location>
</feature>
<reference evidence="2 3" key="2">
    <citation type="submission" date="2015-01" db="EMBL/GenBank/DDBJ databases">
        <authorList>
            <consortium name="NBRP consortium"/>
            <person name="Sawabe T."/>
            <person name="Meirelles P."/>
            <person name="Feng G."/>
            <person name="Sayaka M."/>
            <person name="Hattori M."/>
            <person name="Ohkuma M."/>
        </authorList>
    </citation>
    <scope>NUCLEOTIDE SEQUENCE [LARGE SCALE GENOMIC DNA]</scope>
    <source>
        <strain evidence="3">JCM 19231</strain>
    </source>
</reference>
<dbReference type="Pfam" id="PF09839">
    <property type="entry name" value="DUF2066"/>
    <property type="match status" value="1"/>
</dbReference>
<feature type="region of interest" description="Disordered" evidence="1">
    <location>
        <begin position="332"/>
        <end position="383"/>
    </location>
</feature>
<keyword evidence="3" id="KW-1185">Reference proteome</keyword>
<dbReference type="AlphaFoldDB" id="A0A0B8P1Y2"/>
<dbReference type="EMBL" id="BBRZ01000051">
    <property type="protein sequence ID" value="GAM57328.1"/>
    <property type="molecule type" value="Genomic_DNA"/>
</dbReference>
<feature type="compositionally biased region" description="Pro residues" evidence="1">
    <location>
        <begin position="361"/>
        <end position="370"/>
    </location>
</feature>
<reference evidence="2 3" key="1">
    <citation type="submission" date="2015-01" db="EMBL/GenBank/DDBJ databases">
        <title>Vibrio sp. C1 JCM 19231 whole genome shotgun sequence.</title>
        <authorList>
            <person name="Sawabe T."/>
            <person name="Meirelles P."/>
            <person name="Feng G."/>
            <person name="Sayaka M."/>
            <person name="Hattori M."/>
            <person name="Ohkuma M."/>
        </authorList>
    </citation>
    <scope>NUCLEOTIDE SEQUENCE [LARGE SCALE GENOMIC DNA]</scope>
    <source>
        <strain evidence="3">JCM 19231</strain>
    </source>
</reference>
<evidence type="ECO:0000256" key="1">
    <source>
        <dbReference type="SAM" id="MobiDB-lite"/>
    </source>
</evidence>
<gene>
    <name evidence="2" type="ORF">JCM19231_3836</name>
</gene>
<comment type="caution">
    <text evidence="2">The sequence shown here is derived from an EMBL/GenBank/DDBJ whole genome shotgun (WGS) entry which is preliminary data.</text>
</comment>
<evidence type="ECO:0000313" key="3">
    <source>
        <dbReference type="Proteomes" id="UP000031671"/>
    </source>
</evidence>